<accession>A0A419SIV1</accession>
<dbReference type="InterPro" id="IPR011009">
    <property type="entry name" value="Kinase-like_dom_sf"/>
</dbReference>
<proteinExistence type="predicted"/>
<dbReference type="GO" id="GO:0042601">
    <property type="term" value="C:endospore-forming forespore"/>
    <property type="evidence" value="ECO:0007669"/>
    <property type="project" value="TreeGrafter"/>
</dbReference>
<evidence type="ECO:0000313" key="2">
    <source>
        <dbReference type="EMBL" id="RKD23915.1"/>
    </source>
</evidence>
<dbReference type="RefSeq" id="WP_120189145.1">
    <property type="nucleotide sequence ID" value="NZ_MCHY01000008.1"/>
</dbReference>
<sequence>MQVQLTQMIQRHWGRQVYAIRDKRKAIVADTNKGLLYVKSYSSKEKADWVVSLSRQLLQKGFSETLRYYDTKEGRSVVPFNGSYFVAIRPIMGRDAKYDDVYDVMRTVHCLGEYHRHAKGIEGGPSLETKAAPIIEKWENRLERFLLVTQKLQSSRSVGNLEKRIIRISPYILAEARAALDMARRSPIVEEYQAALASRAVAHRDLASHNFLIGDKTFLIDYDTAMYDTPLIDLIQMIDRTLDQQKWQFDCFYRMMEQYQLSVPLTEQQYALVYLLLRYPDNFMREVIGLYEGKRRFVSKKIDAYLTMIIKQWSQRMNFFRGSQHFLYEEQQSESTIVV</sequence>
<evidence type="ECO:0000259" key="1">
    <source>
        <dbReference type="Pfam" id="PF01636"/>
    </source>
</evidence>
<name>A0A419SIV1_9BACL</name>
<dbReference type="OrthoDB" id="2373610at2"/>
<dbReference type="Gene3D" id="3.90.1200.10">
    <property type="match status" value="1"/>
</dbReference>
<evidence type="ECO:0000313" key="3">
    <source>
        <dbReference type="Proteomes" id="UP000284219"/>
    </source>
</evidence>
<dbReference type="PANTHER" id="PTHR39179:SF3">
    <property type="entry name" value="COTS-RELATED PROTEIN"/>
    <property type="match status" value="1"/>
</dbReference>
<dbReference type="InterPro" id="IPR047175">
    <property type="entry name" value="CotS-like"/>
</dbReference>
<dbReference type="SUPFAM" id="SSF56112">
    <property type="entry name" value="Protein kinase-like (PK-like)"/>
    <property type="match status" value="1"/>
</dbReference>
<dbReference type="Pfam" id="PF01636">
    <property type="entry name" value="APH"/>
    <property type="match status" value="1"/>
</dbReference>
<dbReference type="PANTHER" id="PTHR39179">
    <property type="entry name" value="SPORE COAT PROTEIN I"/>
    <property type="match status" value="1"/>
</dbReference>
<comment type="caution">
    <text evidence="2">The sequence shown here is derived from an EMBL/GenBank/DDBJ whole genome shotgun (WGS) entry which is preliminary data.</text>
</comment>
<keyword evidence="3" id="KW-1185">Reference proteome</keyword>
<feature type="domain" description="Aminoglycoside phosphotransferase" evidence="1">
    <location>
        <begin position="171"/>
        <end position="240"/>
    </location>
</feature>
<protein>
    <recommendedName>
        <fullName evidence="1">Aminoglycoside phosphotransferase domain-containing protein</fullName>
    </recommendedName>
</protein>
<gene>
    <name evidence="2" type="ORF">BEP19_05670</name>
</gene>
<dbReference type="Gene3D" id="3.30.200.20">
    <property type="entry name" value="Phosphorylase Kinase, domain 1"/>
    <property type="match status" value="1"/>
</dbReference>
<dbReference type="InterPro" id="IPR002575">
    <property type="entry name" value="Aminoglycoside_PTrfase"/>
</dbReference>
<organism evidence="2 3">
    <name type="scientific">Ammoniphilus oxalaticus</name>
    <dbReference type="NCBI Taxonomy" id="66863"/>
    <lineage>
        <taxon>Bacteria</taxon>
        <taxon>Bacillati</taxon>
        <taxon>Bacillota</taxon>
        <taxon>Bacilli</taxon>
        <taxon>Bacillales</taxon>
        <taxon>Paenibacillaceae</taxon>
        <taxon>Aneurinibacillus group</taxon>
        <taxon>Ammoniphilus</taxon>
    </lineage>
</organism>
<dbReference type="Proteomes" id="UP000284219">
    <property type="component" value="Unassembled WGS sequence"/>
</dbReference>
<dbReference type="EMBL" id="MCHY01000008">
    <property type="protein sequence ID" value="RKD23915.1"/>
    <property type="molecule type" value="Genomic_DNA"/>
</dbReference>
<reference evidence="2 3" key="1">
    <citation type="submission" date="2016-08" db="EMBL/GenBank/DDBJ databases">
        <title>Novel Firmicute Genomes.</title>
        <authorList>
            <person name="Poppleton D.I."/>
            <person name="Gribaldo S."/>
        </authorList>
    </citation>
    <scope>NUCLEOTIDE SEQUENCE [LARGE SCALE GENOMIC DNA]</scope>
    <source>
        <strain evidence="2 3">RAOx-1</strain>
    </source>
</reference>
<dbReference type="AlphaFoldDB" id="A0A419SIV1"/>